<dbReference type="EMBL" id="JAGPNK010000025">
    <property type="protein sequence ID" value="KAH7304139.1"/>
    <property type="molecule type" value="Genomic_DNA"/>
</dbReference>
<feature type="transmembrane region" description="Helical" evidence="1">
    <location>
        <begin position="215"/>
        <end position="238"/>
    </location>
</feature>
<evidence type="ECO:0000256" key="1">
    <source>
        <dbReference type="SAM" id="Phobius"/>
    </source>
</evidence>
<dbReference type="Pfam" id="PF20237">
    <property type="entry name" value="DUF6594"/>
    <property type="match status" value="1"/>
</dbReference>
<feature type="transmembrane region" description="Helical" evidence="1">
    <location>
        <begin position="245"/>
        <end position="264"/>
    </location>
</feature>
<dbReference type="PANTHER" id="PTHR34502:SF5">
    <property type="entry name" value="DUF6594 DOMAIN-CONTAINING PROTEIN"/>
    <property type="match status" value="1"/>
</dbReference>
<feature type="domain" description="DUF6594" evidence="2">
    <location>
        <begin position="8"/>
        <end position="256"/>
    </location>
</feature>
<sequence length="266" mass="30086">IEDYKPGYPRYSAVLASYNGYFVIRRFDNLRARLLLLKQDKLAVLEEQLQEIDEKEPCPLFLGSSRRDQNSERLRLLAEIDASLIDYDGFIEGTRRALGLPLAKQRDVESLRNWVDNTGCVARDESKYLQHKGDLVSLATTTDNALDQIESWVENKLTDYSRSFRNKPRGHATSLDPSVYHFTGHIIKRIATTVLLCIITLLLLMPVVICNLVETMFIRIIIVILSTIVYLITISLLTRSRTIELMVAGATYTTILIAFVSGTAGS</sequence>
<comment type="caution">
    <text evidence="3">The sequence shown here is derived from an EMBL/GenBank/DDBJ whole genome shotgun (WGS) entry which is preliminary data.</text>
</comment>
<feature type="transmembrane region" description="Helical" evidence="1">
    <location>
        <begin position="190"/>
        <end position="209"/>
    </location>
</feature>
<gene>
    <name evidence="3" type="ORF">B0I35DRAFT_363654</name>
</gene>
<name>A0A8K0SE95_9HYPO</name>
<organism evidence="3 4">
    <name type="scientific">Stachybotrys elegans</name>
    <dbReference type="NCBI Taxonomy" id="80388"/>
    <lineage>
        <taxon>Eukaryota</taxon>
        <taxon>Fungi</taxon>
        <taxon>Dikarya</taxon>
        <taxon>Ascomycota</taxon>
        <taxon>Pezizomycotina</taxon>
        <taxon>Sordariomycetes</taxon>
        <taxon>Hypocreomycetidae</taxon>
        <taxon>Hypocreales</taxon>
        <taxon>Stachybotryaceae</taxon>
        <taxon>Stachybotrys</taxon>
    </lineage>
</organism>
<dbReference type="AlphaFoldDB" id="A0A8K0SE95"/>
<evidence type="ECO:0000313" key="4">
    <source>
        <dbReference type="Proteomes" id="UP000813444"/>
    </source>
</evidence>
<feature type="non-terminal residue" evidence="3">
    <location>
        <position position="266"/>
    </location>
</feature>
<protein>
    <recommendedName>
        <fullName evidence="2">DUF6594 domain-containing protein</fullName>
    </recommendedName>
</protein>
<proteinExistence type="predicted"/>
<evidence type="ECO:0000313" key="3">
    <source>
        <dbReference type="EMBL" id="KAH7304139.1"/>
    </source>
</evidence>
<dbReference type="Proteomes" id="UP000813444">
    <property type="component" value="Unassembled WGS sequence"/>
</dbReference>
<keyword evidence="4" id="KW-1185">Reference proteome</keyword>
<evidence type="ECO:0000259" key="2">
    <source>
        <dbReference type="Pfam" id="PF20237"/>
    </source>
</evidence>
<accession>A0A8K0SE95</accession>
<dbReference type="OrthoDB" id="5341582at2759"/>
<keyword evidence="1" id="KW-0472">Membrane</keyword>
<dbReference type="PANTHER" id="PTHR34502">
    <property type="entry name" value="DUF6594 DOMAIN-CONTAINING PROTEIN-RELATED"/>
    <property type="match status" value="1"/>
</dbReference>
<dbReference type="InterPro" id="IPR046529">
    <property type="entry name" value="DUF6594"/>
</dbReference>
<keyword evidence="1" id="KW-1133">Transmembrane helix</keyword>
<keyword evidence="1" id="KW-0812">Transmembrane</keyword>
<reference evidence="3" key="1">
    <citation type="journal article" date="2021" name="Nat. Commun.">
        <title>Genetic determinants of endophytism in the Arabidopsis root mycobiome.</title>
        <authorList>
            <person name="Mesny F."/>
            <person name="Miyauchi S."/>
            <person name="Thiergart T."/>
            <person name="Pickel B."/>
            <person name="Atanasova L."/>
            <person name="Karlsson M."/>
            <person name="Huettel B."/>
            <person name="Barry K.W."/>
            <person name="Haridas S."/>
            <person name="Chen C."/>
            <person name="Bauer D."/>
            <person name="Andreopoulos W."/>
            <person name="Pangilinan J."/>
            <person name="LaButti K."/>
            <person name="Riley R."/>
            <person name="Lipzen A."/>
            <person name="Clum A."/>
            <person name="Drula E."/>
            <person name="Henrissat B."/>
            <person name="Kohler A."/>
            <person name="Grigoriev I.V."/>
            <person name="Martin F.M."/>
            <person name="Hacquard S."/>
        </authorList>
    </citation>
    <scope>NUCLEOTIDE SEQUENCE</scope>
    <source>
        <strain evidence="3">MPI-CAGE-CH-0235</strain>
    </source>
</reference>